<dbReference type="InterPro" id="IPR036361">
    <property type="entry name" value="SAP_dom_sf"/>
</dbReference>
<evidence type="ECO:0000256" key="7">
    <source>
        <dbReference type="SAM" id="MobiDB-lite"/>
    </source>
</evidence>
<feature type="domain" description="Man1/Src1-like C-terminal" evidence="8">
    <location>
        <begin position="308"/>
        <end position="625"/>
    </location>
</feature>
<gene>
    <name evidence="10" type="ORF">B9Z65_5195</name>
</gene>
<proteinExistence type="predicted"/>
<dbReference type="InterPro" id="IPR041885">
    <property type="entry name" value="MAN1_winged_helix_dom"/>
</dbReference>
<keyword evidence="4" id="KW-1133">Transmembrane helix</keyword>
<dbReference type="Pfam" id="PF12949">
    <property type="entry name" value="HeH"/>
    <property type="match status" value="1"/>
</dbReference>
<comment type="subcellular location">
    <subcellularLocation>
        <location evidence="1">Nucleus inner membrane</location>
    </subcellularLocation>
</comment>
<dbReference type="STRING" id="40998.A0A2P7ZDC6"/>
<protein>
    <recommendedName>
        <fullName evidence="12">Inner nuclear membrane protein SRC1</fullName>
    </recommendedName>
</protein>
<evidence type="ECO:0000256" key="3">
    <source>
        <dbReference type="ARBA" id="ARBA00022692"/>
    </source>
</evidence>
<keyword evidence="2" id="KW-0597">Phosphoprotein</keyword>
<dbReference type="GO" id="GO:0005637">
    <property type="term" value="C:nuclear inner membrane"/>
    <property type="evidence" value="ECO:0007669"/>
    <property type="project" value="UniProtKB-SubCell"/>
</dbReference>
<name>A0A2P7ZDC6_9PEZI</name>
<dbReference type="AlphaFoldDB" id="A0A2P7ZDC6"/>
<dbReference type="Gene3D" id="1.10.720.30">
    <property type="entry name" value="SAP domain"/>
    <property type="match status" value="1"/>
</dbReference>
<dbReference type="InterPro" id="IPR018996">
    <property type="entry name" value="Man1/Src1-like_C"/>
</dbReference>
<evidence type="ECO:0000256" key="1">
    <source>
        <dbReference type="ARBA" id="ARBA00004540"/>
    </source>
</evidence>
<evidence type="ECO:0008006" key="12">
    <source>
        <dbReference type="Google" id="ProtNLM"/>
    </source>
</evidence>
<feature type="domain" description="HeH/LEM" evidence="9">
    <location>
        <begin position="14"/>
        <end position="47"/>
    </location>
</feature>
<evidence type="ECO:0000256" key="6">
    <source>
        <dbReference type="ARBA" id="ARBA00023242"/>
    </source>
</evidence>
<dbReference type="InterPro" id="IPR044780">
    <property type="entry name" value="Heh2/Src1"/>
</dbReference>
<feature type="region of interest" description="Disordered" evidence="7">
    <location>
        <begin position="56"/>
        <end position="247"/>
    </location>
</feature>
<evidence type="ECO:0000313" key="11">
    <source>
        <dbReference type="Proteomes" id="UP000243723"/>
    </source>
</evidence>
<evidence type="ECO:0000313" key="10">
    <source>
        <dbReference type="EMBL" id="PSK46227.1"/>
    </source>
</evidence>
<dbReference type="CDD" id="cd12935">
    <property type="entry name" value="LEM_like"/>
    <property type="match status" value="1"/>
</dbReference>
<dbReference type="PANTHER" id="PTHR47808:SF2">
    <property type="entry name" value="LEM DOMAIN-CONTAINING PROTEIN 2"/>
    <property type="match status" value="1"/>
</dbReference>
<dbReference type="OrthoDB" id="2503928at2759"/>
<dbReference type="PANTHER" id="PTHR47808">
    <property type="entry name" value="INNER NUCLEAR MEMBRANE PROTEIN HEH2-RELATED"/>
    <property type="match status" value="1"/>
</dbReference>
<evidence type="ECO:0000259" key="9">
    <source>
        <dbReference type="Pfam" id="PF12949"/>
    </source>
</evidence>
<feature type="compositionally biased region" description="Low complexity" evidence="7">
    <location>
        <begin position="116"/>
        <end position="142"/>
    </location>
</feature>
<dbReference type="GO" id="GO:0003682">
    <property type="term" value="F:chromatin binding"/>
    <property type="evidence" value="ECO:0007669"/>
    <property type="project" value="InterPro"/>
</dbReference>
<dbReference type="Pfam" id="PF09402">
    <property type="entry name" value="MSC"/>
    <property type="match status" value="1"/>
</dbReference>
<dbReference type="GO" id="GO:0034399">
    <property type="term" value="C:nuclear periphery"/>
    <property type="evidence" value="ECO:0007669"/>
    <property type="project" value="TreeGrafter"/>
</dbReference>
<evidence type="ECO:0000256" key="2">
    <source>
        <dbReference type="ARBA" id="ARBA00022553"/>
    </source>
</evidence>
<dbReference type="GO" id="GO:0071763">
    <property type="term" value="P:nuclear membrane organization"/>
    <property type="evidence" value="ECO:0007669"/>
    <property type="project" value="TreeGrafter"/>
</dbReference>
<keyword evidence="11" id="KW-1185">Reference proteome</keyword>
<accession>A0A2P7ZDC6</accession>
<keyword evidence="5" id="KW-0472">Membrane</keyword>
<evidence type="ECO:0000259" key="8">
    <source>
        <dbReference type="Pfam" id="PF09402"/>
    </source>
</evidence>
<keyword evidence="3" id="KW-0812">Transmembrane</keyword>
<reference evidence="10 11" key="1">
    <citation type="submission" date="2017-05" db="EMBL/GenBank/DDBJ databases">
        <title>Draft genome sequence of Elsinoe australis.</title>
        <authorList>
            <person name="Cheng Q."/>
        </authorList>
    </citation>
    <scope>NUCLEOTIDE SEQUENCE [LARGE SCALE GENOMIC DNA]</scope>
    <source>
        <strain evidence="10 11">NL1</strain>
    </source>
</reference>
<keyword evidence="6" id="KW-0539">Nucleus</keyword>
<dbReference type="Gene3D" id="1.10.10.1180">
    <property type="entry name" value="MAN1, winged-helix domain"/>
    <property type="match status" value="1"/>
</dbReference>
<sequence length="683" mass="74644">MDDEYEYLQPEFDPATYTVPKLRSVLVAHNVSYPSSAKKPDLIALFKANVASQAKKLRDAQNRTKRSSKGIVSVSPGGNAIDRRTKEAEDELLPLETPARKSSRRSGRAATEEVIAPTPRTSRSTRQSTAPPSAVRAPPRASDTLDGAADGPPVPKPSRTKYSVSPAAREEKVPAYGADAGDESPFTQDNPFQSGSPPPTTSRSKSGARRRTTLGPAVDEDRRKSRETRRRTEGFKQENGALRTTSSSFDIPVSAIKQESDSDVAAGEEFTPDQQLELDTALAGDRTVARRPRKRASGAAKAAPWSIFVALLGGIATVWRQEKVAVGYCGIGTPSSSFGGVEIPEWASDLRPQCEPCPQHAYCYADLKTVCEPDFVLTPHPLSLGGLVPLPPTCEPDGEKARRVKAVADFAVEKELREHNAKYECGEVKTPEVQVEELKTAVASKRSRKMSDREFDELWESALGEIMGRDEVVSKSDGSRAFLRSTSLARVPFSCAVRRSLHAALRQHLPKLVALLFLSLSAVYGKHALTVRKSTSTRAKTLAGSALEKLALQASLHAEDPVAYPEPWISMVALRDDVLREEFNAKERGRLWEVVKGLVEGNANVRSMVREGRTGEVSRVWEWIGAVQRIESPEARRESKRFSLGGPGRVTGTSSPAGYLTDQGDKSEMTEVSRWTESNSSYF</sequence>
<evidence type="ECO:0000256" key="4">
    <source>
        <dbReference type="ARBA" id="ARBA00022989"/>
    </source>
</evidence>
<dbReference type="GO" id="GO:0005783">
    <property type="term" value="C:endoplasmic reticulum"/>
    <property type="evidence" value="ECO:0007669"/>
    <property type="project" value="TreeGrafter"/>
</dbReference>
<dbReference type="InterPro" id="IPR025856">
    <property type="entry name" value="HeH/LEM_domain"/>
</dbReference>
<organism evidence="10 11">
    <name type="scientific">Elsinoe australis</name>
    <dbReference type="NCBI Taxonomy" id="40998"/>
    <lineage>
        <taxon>Eukaryota</taxon>
        <taxon>Fungi</taxon>
        <taxon>Dikarya</taxon>
        <taxon>Ascomycota</taxon>
        <taxon>Pezizomycotina</taxon>
        <taxon>Dothideomycetes</taxon>
        <taxon>Dothideomycetidae</taxon>
        <taxon>Myriangiales</taxon>
        <taxon>Elsinoaceae</taxon>
        <taxon>Elsinoe</taxon>
    </lineage>
</organism>
<feature type="compositionally biased region" description="Polar residues" evidence="7">
    <location>
        <begin position="185"/>
        <end position="205"/>
    </location>
</feature>
<dbReference type="Proteomes" id="UP000243723">
    <property type="component" value="Unassembled WGS sequence"/>
</dbReference>
<feature type="compositionally biased region" description="Basic and acidic residues" evidence="7">
    <location>
        <begin position="219"/>
        <end position="236"/>
    </location>
</feature>
<feature type="compositionally biased region" description="Polar residues" evidence="7">
    <location>
        <begin position="673"/>
        <end position="683"/>
    </location>
</feature>
<evidence type="ECO:0000256" key="5">
    <source>
        <dbReference type="ARBA" id="ARBA00023136"/>
    </source>
</evidence>
<dbReference type="EMBL" id="NHZQ01000236">
    <property type="protein sequence ID" value="PSK46227.1"/>
    <property type="molecule type" value="Genomic_DNA"/>
</dbReference>
<comment type="caution">
    <text evidence="10">The sequence shown here is derived from an EMBL/GenBank/DDBJ whole genome shotgun (WGS) entry which is preliminary data.</text>
</comment>
<feature type="region of interest" description="Disordered" evidence="7">
    <location>
        <begin position="635"/>
        <end position="683"/>
    </location>
</feature>